<evidence type="ECO:0000256" key="12">
    <source>
        <dbReference type="SAM" id="Phobius"/>
    </source>
</evidence>
<evidence type="ECO:0000256" key="9">
    <source>
        <dbReference type="ARBA" id="ARBA00048679"/>
    </source>
</evidence>
<keyword evidence="3" id="KW-0808">Transferase</keyword>
<dbReference type="Proteomes" id="UP000823908">
    <property type="component" value="Unassembled WGS sequence"/>
</dbReference>
<dbReference type="PROSITE" id="PS51178">
    <property type="entry name" value="PASTA"/>
    <property type="match status" value="3"/>
</dbReference>
<evidence type="ECO:0000256" key="10">
    <source>
        <dbReference type="PROSITE-ProRule" id="PRU10141"/>
    </source>
</evidence>
<dbReference type="GO" id="GO:0045717">
    <property type="term" value="P:negative regulation of fatty acid biosynthetic process"/>
    <property type="evidence" value="ECO:0007669"/>
    <property type="project" value="UniProtKB-ARBA"/>
</dbReference>
<dbReference type="CDD" id="cd06577">
    <property type="entry name" value="PASTA_pknB"/>
    <property type="match status" value="3"/>
</dbReference>
<feature type="binding site" evidence="10">
    <location>
        <position position="51"/>
    </location>
    <ligand>
        <name>ATP</name>
        <dbReference type="ChEBI" id="CHEBI:30616"/>
    </ligand>
</feature>
<feature type="domain" description="PASTA" evidence="14">
    <location>
        <begin position="546"/>
        <end position="614"/>
    </location>
</feature>
<dbReference type="PROSITE" id="PS50011">
    <property type="entry name" value="PROTEIN_KINASE_DOM"/>
    <property type="match status" value="1"/>
</dbReference>
<evidence type="ECO:0000256" key="2">
    <source>
        <dbReference type="ARBA" id="ARBA00022527"/>
    </source>
</evidence>
<gene>
    <name evidence="15" type="primary">pknB</name>
    <name evidence="15" type="ORF">H9908_05305</name>
</gene>
<evidence type="ECO:0000256" key="11">
    <source>
        <dbReference type="SAM" id="MobiDB-lite"/>
    </source>
</evidence>
<dbReference type="Gene3D" id="3.30.200.20">
    <property type="entry name" value="Phosphorylase Kinase, domain 1"/>
    <property type="match status" value="1"/>
</dbReference>
<dbReference type="CDD" id="cd14014">
    <property type="entry name" value="STKc_PknB_like"/>
    <property type="match status" value="1"/>
</dbReference>
<keyword evidence="12" id="KW-0472">Membrane</keyword>
<dbReference type="PROSITE" id="PS00108">
    <property type="entry name" value="PROTEIN_KINASE_ST"/>
    <property type="match status" value="1"/>
</dbReference>
<evidence type="ECO:0000313" key="15">
    <source>
        <dbReference type="EMBL" id="HJD51264.1"/>
    </source>
</evidence>
<dbReference type="PANTHER" id="PTHR43289:SF6">
    <property type="entry name" value="SERINE_THREONINE-PROTEIN KINASE NEKL-3"/>
    <property type="match status" value="1"/>
</dbReference>
<dbReference type="SMART" id="SM00220">
    <property type="entry name" value="S_TKc"/>
    <property type="match status" value="1"/>
</dbReference>
<dbReference type="NCBIfam" id="NF033483">
    <property type="entry name" value="PknB_PASTA_kin"/>
    <property type="match status" value="1"/>
</dbReference>
<evidence type="ECO:0000256" key="7">
    <source>
        <dbReference type="ARBA" id="ARBA00022840"/>
    </source>
</evidence>
<keyword evidence="4" id="KW-0677">Repeat</keyword>
<feature type="non-terminal residue" evidence="15">
    <location>
        <position position="1"/>
    </location>
</feature>
<reference evidence="15" key="2">
    <citation type="submission" date="2021-04" db="EMBL/GenBank/DDBJ databases">
        <authorList>
            <person name="Gilroy R."/>
        </authorList>
    </citation>
    <scope>NUCLEOTIDE SEQUENCE</scope>
    <source>
        <strain evidence="15">ChiHjej10B9-4811</strain>
    </source>
</reference>
<dbReference type="AlphaFoldDB" id="A0A9D2ZTC4"/>
<keyword evidence="12" id="KW-1133">Transmembrane helix</keyword>
<dbReference type="InterPro" id="IPR008271">
    <property type="entry name" value="Ser/Thr_kinase_AS"/>
</dbReference>
<keyword evidence="5 10" id="KW-0547">Nucleotide-binding</keyword>
<dbReference type="PANTHER" id="PTHR43289">
    <property type="entry name" value="MITOGEN-ACTIVATED PROTEIN KINASE KINASE KINASE 20-RELATED"/>
    <property type="match status" value="1"/>
</dbReference>
<evidence type="ECO:0000256" key="8">
    <source>
        <dbReference type="ARBA" id="ARBA00047899"/>
    </source>
</evidence>
<keyword evidence="7 10" id="KW-0067">ATP-binding</keyword>
<evidence type="ECO:0000259" key="14">
    <source>
        <dbReference type="PROSITE" id="PS51178"/>
    </source>
</evidence>
<dbReference type="Pfam" id="PF00069">
    <property type="entry name" value="Pkinase"/>
    <property type="match status" value="1"/>
</dbReference>
<dbReference type="FunFam" id="1.10.510.10:FF:000021">
    <property type="entry name" value="Serine/threonine protein kinase"/>
    <property type="match status" value="1"/>
</dbReference>
<dbReference type="InterPro" id="IPR005543">
    <property type="entry name" value="PASTA_dom"/>
</dbReference>
<feature type="transmembrane region" description="Helical" evidence="12">
    <location>
        <begin position="386"/>
        <end position="406"/>
    </location>
</feature>
<comment type="catalytic activity">
    <reaction evidence="9">
        <text>L-seryl-[protein] + ATP = O-phospho-L-seryl-[protein] + ADP + H(+)</text>
        <dbReference type="Rhea" id="RHEA:17989"/>
        <dbReference type="Rhea" id="RHEA-COMP:9863"/>
        <dbReference type="Rhea" id="RHEA-COMP:11604"/>
        <dbReference type="ChEBI" id="CHEBI:15378"/>
        <dbReference type="ChEBI" id="CHEBI:29999"/>
        <dbReference type="ChEBI" id="CHEBI:30616"/>
        <dbReference type="ChEBI" id="CHEBI:83421"/>
        <dbReference type="ChEBI" id="CHEBI:456216"/>
        <dbReference type="EC" id="2.7.11.1"/>
    </reaction>
</comment>
<name>A0A9D2ZTC4_9MICC</name>
<dbReference type="PROSITE" id="PS00107">
    <property type="entry name" value="PROTEIN_KINASE_ATP"/>
    <property type="match status" value="1"/>
</dbReference>
<dbReference type="SMART" id="SM00740">
    <property type="entry name" value="PASTA"/>
    <property type="match status" value="3"/>
</dbReference>
<keyword evidence="6 15" id="KW-0418">Kinase</keyword>
<organism evidence="15 16">
    <name type="scientific">Candidatus Rothia avistercoris</name>
    <dbReference type="NCBI Taxonomy" id="2840479"/>
    <lineage>
        <taxon>Bacteria</taxon>
        <taxon>Bacillati</taxon>
        <taxon>Actinomycetota</taxon>
        <taxon>Actinomycetes</taxon>
        <taxon>Micrococcales</taxon>
        <taxon>Micrococcaceae</taxon>
        <taxon>Rothia</taxon>
    </lineage>
</organism>
<keyword evidence="2" id="KW-0723">Serine/threonine-protein kinase</keyword>
<feature type="region of interest" description="Disordered" evidence="11">
    <location>
        <begin position="621"/>
        <end position="676"/>
    </location>
</feature>
<dbReference type="InterPro" id="IPR000719">
    <property type="entry name" value="Prot_kinase_dom"/>
</dbReference>
<feature type="domain" description="Protein kinase" evidence="13">
    <location>
        <begin position="22"/>
        <end position="299"/>
    </location>
</feature>
<sequence length="676" mass="70082">TPPEMMGEYMDQQVPETIDQRYEVGAVIGSGAMATVYEAVDTRLGRKVALKVLRTEHAQDVIFRARFQREAEAVAALNHRSIVGVYDTGSFDIQVGSSEVSVPFMVMELVQGTTLRDAMSRGEVDQAQALAYGVQILEALDYSHSAGIVHRDIKPANVMILPQTAEDRELGEPGQIKVMDFGIARAAEEAGDALTKANTVMGTARYISPEQARGETVDARSDVYSAACVVYEMLAGRSPFDAPTNVELAGKHLSETPQPPSAFALEEVSPALDAAVLKGLAKNPASRYQSAGEFASALKDAEGGIVSGEDQDPTEATAAFSAASIGAGAAAGAAAASSRETEEAGIGSFFDNAQSEYTDEELYGYGYGQDPAKARKKRRRSAWSKALTTMLILLLAAFGVGSVLYYQAKLNEVPVHVVPAVQGMTKEEAETQLRNLNFTLKFEEEHSDTVEKGSVIKTSPVTGLEAEEGTEIIVTVSSGPAVLTVPANLEGQSEQYVREALTDAGLTPGRTTTVNSPTVPAGMVVGVTPGSGEQVDAGSTVDIILSNGKVEVPSLVGLSRDAAIAALTASDTLLSTNIETVTTTAQPAGTVISQSATPGTLIEQGSTVTIRVAVAPAPTSAPVATTAPSAAATTAPSSAANPAPTAAATAQATQQTAPTAQATPSAAATANGNDDN</sequence>
<dbReference type="InterPro" id="IPR011009">
    <property type="entry name" value="Kinase-like_dom_sf"/>
</dbReference>
<evidence type="ECO:0000256" key="1">
    <source>
        <dbReference type="ARBA" id="ARBA00012513"/>
    </source>
</evidence>
<dbReference type="GO" id="GO:0004674">
    <property type="term" value="F:protein serine/threonine kinase activity"/>
    <property type="evidence" value="ECO:0007669"/>
    <property type="project" value="UniProtKB-KW"/>
</dbReference>
<feature type="domain" description="PASTA" evidence="14">
    <location>
        <begin position="412"/>
        <end position="478"/>
    </location>
</feature>
<dbReference type="Gene3D" id="3.30.10.20">
    <property type="match status" value="3"/>
</dbReference>
<dbReference type="FunFam" id="3.30.200.20:FF:000035">
    <property type="entry name" value="Serine/threonine protein kinase Stk1"/>
    <property type="match status" value="1"/>
</dbReference>
<dbReference type="EC" id="2.7.11.1" evidence="1"/>
<feature type="domain" description="PASTA" evidence="14">
    <location>
        <begin position="479"/>
        <end position="545"/>
    </location>
</feature>
<protein>
    <recommendedName>
        <fullName evidence="1">non-specific serine/threonine protein kinase</fullName>
        <ecNumber evidence="1">2.7.11.1</ecNumber>
    </recommendedName>
</protein>
<dbReference type="Gene3D" id="1.10.510.10">
    <property type="entry name" value="Transferase(Phosphotransferase) domain 1"/>
    <property type="match status" value="1"/>
</dbReference>
<evidence type="ECO:0000256" key="3">
    <source>
        <dbReference type="ARBA" id="ARBA00022679"/>
    </source>
</evidence>
<keyword evidence="12" id="KW-0812">Transmembrane</keyword>
<evidence type="ECO:0000256" key="5">
    <source>
        <dbReference type="ARBA" id="ARBA00022741"/>
    </source>
</evidence>
<dbReference type="Pfam" id="PF03793">
    <property type="entry name" value="PASTA"/>
    <property type="match status" value="3"/>
</dbReference>
<evidence type="ECO:0000256" key="6">
    <source>
        <dbReference type="ARBA" id="ARBA00022777"/>
    </source>
</evidence>
<dbReference type="SUPFAM" id="SSF56112">
    <property type="entry name" value="Protein kinase-like (PK-like)"/>
    <property type="match status" value="1"/>
</dbReference>
<reference evidence="15" key="1">
    <citation type="journal article" date="2021" name="PeerJ">
        <title>Extensive microbial diversity within the chicken gut microbiome revealed by metagenomics and culture.</title>
        <authorList>
            <person name="Gilroy R."/>
            <person name="Ravi A."/>
            <person name="Getino M."/>
            <person name="Pursley I."/>
            <person name="Horton D.L."/>
            <person name="Alikhan N.F."/>
            <person name="Baker D."/>
            <person name="Gharbi K."/>
            <person name="Hall N."/>
            <person name="Watson M."/>
            <person name="Adriaenssens E.M."/>
            <person name="Foster-Nyarko E."/>
            <person name="Jarju S."/>
            <person name="Secka A."/>
            <person name="Antonio M."/>
            <person name="Oren A."/>
            <person name="Chaudhuri R.R."/>
            <person name="La Ragione R."/>
            <person name="Hildebrand F."/>
            <person name="Pallen M.J."/>
        </authorList>
    </citation>
    <scope>NUCLEOTIDE SEQUENCE</scope>
    <source>
        <strain evidence="15">ChiHjej10B9-4811</strain>
    </source>
</reference>
<dbReference type="InterPro" id="IPR017441">
    <property type="entry name" value="Protein_kinase_ATP_BS"/>
</dbReference>
<proteinExistence type="predicted"/>
<evidence type="ECO:0000256" key="4">
    <source>
        <dbReference type="ARBA" id="ARBA00022737"/>
    </source>
</evidence>
<evidence type="ECO:0000259" key="13">
    <source>
        <dbReference type="PROSITE" id="PS50011"/>
    </source>
</evidence>
<comment type="caution">
    <text evidence="15">The sequence shown here is derived from an EMBL/GenBank/DDBJ whole genome shotgun (WGS) entry which is preliminary data.</text>
</comment>
<dbReference type="GO" id="GO:0005524">
    <property type="term" value="F:ATP binding"/>
    <property type="evidence" value="ECO:0007669"/>
    <property type="project" value="UniProtKB-UniRule"/>
</dbReference>
<dbReference type="EMBL" id="DWUS01000121">
    <property type="protein sequence ID" value="HJD51264.1"/>
    <property type="molecule type" value="Genomic_DNA"/>
</dbReference>
<comment type="catalytic activity">
    <reaction evidence="8">
        <text>L-threonyl-[protein] + ATP = O-phospho-L-threonyl-[protein] + ADP + H(+)</text>
        <dbReference type="Rhea" id="RHEA:46608"/>
        <dbReference type="Rhea" id="RHEA-COMP:11060"/>
        <dbReference type="Rhea" id="RHEA-COMP:11605"/>
        <dbReference type="ChEBI" id="CHEBI:15378"/>
        <dbReference type="ChEBI" id="CHEBI:30013"/>
        <dbReference type="ChEBI" id="CHEBI:30616"/>
        <dbReference type="ChEBI" id="CHEBI:61977"/>
        <dbReference type="ChEBI" id="CHEBI:456216"/>
        <dbReference type="EC" id="2.7.11.1"/>
    </reaction>
</comment>
<accession>A0A9D2ZTC4</accession>
<evidence type="ECO:0000313" key="16">
    <source>
        <dbReference type="Proteomes" id="UP000823908"/>
    </source>
</evidence>